<sequence length="95" mass="10533">MQTPKFTLMPFVVSGYLYPMQSFLGNINKALYILNKYALAMVCNKLPSPLDISAERVEKLMCVGAKTFDSLPPETQELKSGRCSAIGRDTVLLQS</sequence>
<keyword evidence="2" id="KW-1185">Reference proteome</keyword>
<dbReference type="Proteomes" id="UP000198323">
    <property type="component" value="Unassembled WGS sequence"/>
</dbReference>
<protein>
    <submittedName>
        <fullName evidence="1">Uncharacterized protein</fullName>
    </submittedName>
</protein>
<evidence type="ECO:0000313" key="2">
    <source>
        <dbReference type="Proteomes" id="UP000198323"/>
    </source>
</evidence>
<reference evidence="1 2" key="1">
    <citation type="submission" date="2016-07" db="EMBL/GenBank/DDBJ databases">
        <title>Disparate Historic Effective Population Sizes Predicted by Modern Levels of Genome Diversity for the Scaled Quail (Callipepla squamata) and the Northern Bobwhite (Colinus virginianus): Inferences from First and Second Generation Draft Genome Assemblies for Sympatric New World Quail.</title>
        <authorList>
            <person name="Oldeschulte D.L."/>
            <person name="Halley Y.A."/>
            <person name="Bhattarai E.K."/>
            <person name="Brashear W.A."/>
            <person name="Hill J."/>
            <person name="Metz R.P."/>
            <person name="Johnson C.D."/>
            <person name="Rollins D."/>
            <person name="Peterson M.J."/>
            <person name="Bickhart D.M."/>
            <person name="Decker J.E."/>
            <person name="Seabury C.M."/>
        </authorList>
    </citation>
    <scope>NUCLEOTIDE SEQUENCE [LARGE SCALE GENOMIC DNA]</scope>
    <source>
        <strain evidence="1 2">Texas</strain>
        <tissue evidence="1">Leg muscle</tissue>
    </source>
</reference>
<organism evidence="1 2">
    <name type="scientific">Callipepla squamata</name>
    <name type="common">Scaled quail</name>
    <dbReference type="NCBI Taxonomy" id="9009"/>
    <lineage>
        <taxon>Eukaryota</taxon>
        <taxon>Metazoa</taxon>
        <taxon>Chordata</taxon>
        <taxon>Craniata</taxon>
        <taxon>Vertebrata</taxon>
        <taxon>Euteleostomi</taxon>
        <taxon>Archelosauria</taxon>
        <taxon>Archosauria</taxon>
        <taxon>Dinosauria</taxon>
        <taxon>Saurischia</taxon>
        <taxon>Theropoda</taxon>
        <taxon>Coelurosauria</taxon>
        <taxon>Aves</taxon>
        <taxon>Neognathae</taxon>
        <taxon>Galloanserae</taxon>
        <taxon>Galliformes</taxon>
        <taxon>Odontophoridae</taxon>
        <taxon>Callipepla</taxon>
    </lineage>
</organism>
<proteinExistence type="predicted"/>
<dbReference type="STRING" id="9009.A0A226MB52"/>
<gene>
    <name evidence="1" type="ORF">ASZ78_000703</name>
</gene>
<comment type="caution">
    <text evidence="1">The sequence shown here is derived from an EMBL/GenBank/DDBJ whole genome shotgun (WGS) entry which is preliminary data.</text>
</comment>
<evidence type="ECO:0000313" key="1">
    <source>
        <dbReference type="EMBL" id="OXB52513.1"/>
    </source>
</evidence>
<name>A0A226MB52_CALSU</name>
<accession>A0A226MB52</accession>
<dbReference type="EMBL" id="MCFN01002835">
    <property type="protein sequence ID" value="OXB52513.1"/>
    <property type="molecule type" value="Genomic_DNA"/>
</dbReference>
<dbReference type="OrthoDB" id="364892at2759"/>
<dbReference type="AlphaFoldDB" id="A0A226MB52"/>